<evidence type="ECO:0000256" key="2">
    <source>
        <dbReference type="ARBA" id="ARBA00022475"/>
    </source>
</evidence>
<evidence type="ECO:0000313" key="12">
    <source>
        <dbReference type="Proteomes" id="UP000186292"/>
    </source>
</evidence>
<dbReference type="STRING" id="1161099.SAMN05444817_10383"/>
<accession>A0A1N7J0P2</accession>
<evidence type="ECO:0000256" key="9">
    <source>
        <dbReference type="SAM" id="Phobius"/>
    </source>
</evidence>
<dbReference type="PROSITE" id="PS51779">
    <property type="entry name" value="POTRA"/>
    <property type="match status" value="1"/>
</dbReference>
<organism evidence="11 12">
    <name type="scientific">Corynebacterium appendicis CIP 107643</name>
    <dbReference type="NCBI Taxonomy" id="1161099"/>
    <lineage>
        <taxon>Bacteria</taxon>
        <taxon>Bacillati</taxon>
        <taxon>Actinomycetota</taxon>
        <taxon>Actinomycetes</taxon>
        <taxon>Mycobacteriales</taxon>
        <taxon>Corynebacteriaceae</taxon>
        <taxon>Corynebacterium</taxon>
    </lineage>
</organism>
<keyword evidence="12" id="KW-1185">Reference proteome</keyword>
<evidence type="ECO:0000256" key="4">
    <source>
        <dbReference type="ARBA" id="ARBA00022692"/>
    </source>
</evidence>
<proteinExistence type="predicted"/>
<feature type="domain" description="POTRA" evidence="10">
    <location>
        <begin position="91"/>
        <end position="159"/>
    </location>
</feature>
<feature type="compositionally biased region" description="Basic and acidic residues" evidence="8">
    <location>
        <begin position="9"/>
        <end position="58"/>
    </location>
</feature>
<evidence type="ECO:0000256" key="8">
    <source>
        <dbReference type="SAM" id="MobiDB-lite"/>
    </source>
</evidence>
<evidence type="ECO:0000256" key="7">
    <source>
        <dbReference type="ARBA" id="ARBA00023306"/>
    </source>
</evidence>
<dbReference type="Gene3D" id="3.10.20.310">
    <property type="entry name" value="membrane protein fhac"/>
    <property type="match status" value="1"/>
</dbReference>
<gene>
    <name evidence="11" type="ORF">SAMN05444817_10383</name>
</gene>
<evidence type="ECO:0000256" key="6">
    <source>
        <dbReference type="ARBA" id="ARBA00023136"/>
    </source>
</evidence>
<name>A0A1N7J0P2_9CORY</name>
<dbReference type="InterPro" id="IPR013685">
    <property type="entry name" value="POTRA_FtsQ_type"/>
</dbReference>
<evidence type="ECO:0000256" key="3">
    <source>
        <dbReference type="ARBA" id="ARBA00022618"/>
    </source>
</evidence>
<dbReference type="Pfam" id="PF08478">
    <property type="entry name" value="POTRA_1"/>
    <property type="match status" value="1"/>
</dbReference>
<feature type="region of interest" description="Disordered" evidence="8">
    <location>
        <begin position="1"/>
        <end position="58"/>
    </location>
</feature>
<keyword evidence="2" id="KW-1003">Cell membrane</keyword>
<keyword evidence="3 11" id="KW-0132">Cell division</keyword>
<keyword evidence="6 9" id="KW-0472">Membrane</keyword>
<protein>
    <submittedName>
        <fullName evidence="11">Cell division protein FtsQ</fullName>
    </submittedName>
</protein>
<comment type="subcellular location">
    <subcellularLocation>
        <location evidence="1">Membrane</location>
    </subcellularLocation>
</comment>
<dbReference type="GO" id="GO:0051301">
    <property type="term" value="P:cell division"/>
    <property type="evidence" value="ECO:0007669"/>
    <property type="project" value="UniProtKB-KW"/>
</dbReference>
<dbReference type="InterPro" id="IPR050487">
    <property type="entry name" value="FtsQ_DivIB"/>
</dbReference>
<dbReference type="RefSeq" id="WP_084560508.1">
    <property type="nucleotide sequence ID" value="NZ_CP046976.1"/>
</dbReference>
<dbReference type="EMBL" id="FTOF01000003">
    <property type="protein sequence ID" value="SIS42923.1"/>
    <property type="molecule type" value="Genomic_DNA"/>
</dbReference>
<evidence type="ECO:0000259" key="10">
    <source>
        <dbReference type="PROSITE" id="PS51779"/>
    </source>
</evidence>
<dbReference type="PANTHER" id="PTHR37820:SF1">
    <property type="entry name" value="CELL DIVISION PROTEIN FTSQ"/>
    <property type="match status" value="1"/>
</dbReference>
<keyword evidence="7" id="KW-0131">Cell cycle</keyword>
<dbReference type="Proteomes" id="UP000186292">
    <property type="component" value="Unassembled WGS sequence"/>
</dbReference>
<reference evidence="12" key="1">
    <citation type="submission" date="2017-01" db="EMBL/GenBank/DDBJ databases">
        <authorList>
            <person name="Varghese N."/>
            <person name="Submissions S."/>
        </authorList>
    </citation>
    <scope>NUCLEOTIDE SEQUENCE [LARGE SCALE GENOMIC DNA]</scope>
    <source>
        <strain evidence="12">DSM 44531</strain>
    </source>
</reference>
<keyword evidence="5 9" id="KW-1133">Transmembrane helix</keyword>
<dbReference type="AlphaFoldDB" id="A0A1N7J0P2"/>
<feature type="transmembrane region" description="Helical" evidence="9">
    <location>
        <begin position="67"/>
        <end position="87"/>
    </location>
</feature>
<keyword evidence="4 9" id="KW-0812">Transmembrane</keyword>
<evidence type="ECO:0000256" key="1">
    <source>
        <dbReference type="ARBA" id="ARBA00004370"/>
    </source>
</evidence>
<sequence>MSTSVTPPHGDDDRTGDGDERGRELREENSLDRARSKYTERSNRSGNRSKEKTTNARGRREVPWRRIAGIAGVGLVVLAVLWAVVYFTPLFSVKNVEVDGNAHLDNEDVVAAADVAEGTPLAQVNMRQTASNVVSLPWVKSATASRKWPSTISVEVVENVAVAYRDSSEGTHLIDREGKEFAVDTPPEDSVELTGEADADDTVRKDAVDIAAALSDTGRGAVKSIEAKSKYEFVLNLKDDRTIVWGASEDNENKSLAVDTVLQREGKEFNVTNPQLITVR</sequence>
<evidence type="ECO:0000256" key="5">
    <source>
        <dbReference type="ARBA" id="ARBA00022989"/>
    </source>
</evidence>
<evidence type="ECO:0000313" key="11">
    <source>
        <dbReference type="EMBL" id="SIS42923.1"/>
    </source>
</evidence>
<dbReference type="PANTHER" id="PTHR37820">
    <property type="entry name" value="CELL DIVISION PROTEIN DIVIB"/>
    <property type="match status" value="1"/>
</dbReference>
<dbReference type="GO" id="GO:0005886">
    <property type="term" value="C:plasma membrane"/>
    <property type="evidence" value="ECO:0007669"/>
    <property type="project" value="TreeGrafter"/>
</dbReference>
<dbReference type="OrthoDB" id="9790760at2"/>
<dbReference type="InterPro" id="IPR034746">
    <property type="entry name" value="POTRA"/>
</dbReference>